<feature type="transmembrane region" description="Helical" evidence="2">
    <location>
        <begin position="27"/>
        <end position="50"/>
    </location>
</feature>
<feature type="compositionally biased region" description="Basic and acidic residues" evidence="1">
    <location>
        <begin position="9"/>
        <end position="22"/>
    </location>
</feature>
<evidence type="ECO:0000313" key="3">
    <source>
        <dbReference type="EMBL" id="TQV79874.1"/>
    </source>
</evidence>
<keyword evidence="2" id="KW-0472">Membrane</keyword>
<accession>A0A545TRM9</accession>
<gene>
    <name evidence="3" type="ORF">FKG95_14410</name>
</gene>
<dbReference type="Proteomes" id="UP000315252">
    <property type="component" value="Unassembled WGS sequence"/>
</dbReference>
<comment type="caution">
    <text evidence="3">The sequence shown here is derived from an EMBL/GenBank/DDBJ whole genome shotgun (WGS) entry which is preliminary data.</text>
</comment>
<name>A0A545TRM9_9PROT</name>
<dbReference type="EMBL" id="VHSH01000004">
    <property type="protein sequence ID" value="TQV79874.1"/>
    <property type="molecule type" value="Genomic_DNA"/>
</dbReference>
<keyword evidence="2" id="KW-1133">Transmembrane helix</keyword>
<protein>
    <submittedName>
        <fullName evidence="3">Uncharacterized protein</fullName>
    </submittedName>
</protein>
<evidence type="ECO:0000256" key="2">
    <source>
        <dbReference type="SAM" id="Phobius"/>
    </source>
</evidence>
<keyword evidence="4" id="KW-1185">Reference proteome</keyword>
<evidence type="ECO:0000313" key="4">
    <source>
        <dbReference type="Proteomes" id="UP000315252"/>
    </source>
</evidence>
<sequence>MQDNSQPEPPRRDNSASRHAQAEPKDAIFTSIMWIMIANVLVGAVLAIAAETMHLPPAVGQVGLGLVLVCGGIYFFFRWFQRKEARRRLEQNGGSDPE</sequence>
<organism evidence="3 4">
    <name type="scientific">Denitrobaculum tricleocarpae</name>
    <dbReference type="NCBI Taxonomy" id="2591009"/>
    <lineage>
        <taxon>Bacteria</taxon>
        <taxon>Pseudomonadati</taxon>
        <taxon>Pseudomonadota</taxon>
        <taxon>Alphaproteobacteria</taxon>
        <taxon>Rhodospirillales</taxon>
        <taxon>Rhodospirillaceae</taxon>
        <taxon>Denitrobaculum</taxon>
    </lineage>
</organism>
<feature type="transmembrane region" description="Helical" evidence="2">
    <location>
        <begin position="62"/>
        <end position="80"/>
    </location>
</feature>
<reference evidence="3 4" key="1">
    <citation type="submission" date="2019-06" db="EMBL/GenBank/DDBJ databases">
        <title>Whole genome sequence for Rhodospirillaceae sp. R148.</title>
        <authorList>
            <person name="Wang G."/>
        </authorList>
    </citation>
    <scope>NUCLEOTIDE SEQUENCE [LARGE SCALE GENOMIC DNA]</scope>
    <source>
        <strain evidence="3 4">R148</strain>
    </source>
</reference>
<dbReference type="RefSeq" id="WP_142897054.1">
    <property type="nucleotide sequence ID" value="NZ_ML660055.1"/>
</dbReference>
<keyword evidence="2" id="KW-0812">Transmembrane</keyword>
<dbReference type="AlphaFoldDB" id="A0A545TRM9"/>
<evidence type="ECO:0000256" key="1">
    <source>
        <dbReference type="SAM" id="MobiDB-lite"/>
    </source>
</evidence>
<feature type="region of interest" description="Disordered" evidence="1">
    <location>
        <begin position="1"/>
        <end position="22"/>
    </location>
</feature>
<proteinExistence type="predicted"/>